<keyword evidence="3 4" id="KW-0326">Glycosidase</keyword>
<evidence type="ECO:0000313" key="9">
    <source>
        <dbReference type="EMBL" id="QEL17126.1"/>
    </source>
</evidence>
<feature type="chain" id="PRO_5022790161" evidence="6">
    <location>
        <begin position="24"/>
        <end position="626"/>
    </location>
</feature>
<sequence length="626" mass="69632">MRTRLAALLALLAAPLAFLPVGAKPAAEDIPVGVFKGTTYDGWTAEGKAFQPGPVTTGDLLKKLEIENAPEGAGVASSEVDGDGPQGTLTSPEFKVERKYIEFTVAGGNYERHTCVNLLVGGKIVRSATGWRSDRLTPACWDVSEFAGKPARVEFVDKASGDWGHINVGPMVQTDAPKSPSPAIAPLYKESLRPQFHFTARQWTMNRLNPKEREEGWLNDLNGLIYYEGEYHLFAQRWNKCWIHAVSKDLVRWTELEPAFWEDKLDQAVQSGTCVIDYDNTAGLSPDKAKPAMVAFYSGNDNRSQCLAYSLDRGRTWTHYAKNPILDFPERDPKVFWHAPAKHWVMMLYGHGSYHVLTSKDLLHWTDEKKPIRDSFECPDFFELPVDGDAKNKKWVLIQGNGKYSIGTFDGVEFKEETPRFACDVGDFYATQSWHNTDTGDGRRVQAAWMRFSHAPDMPFNQQVTFPCELTLRTTPKGLRVFREPVSEITTLHVGKPQKWADRQLRAGQSLPLAPSGRQFHVKAEVDIPAGAKLTFNARGIPVTLTATTLSADRRSAAVLDKVKSVEMLIDTTSIETFVNKGELSFTKFVLPGENGLSIRADGGPVAIKSLTVHPLRSAWPDAPPK</sequence>
<dbReference type="EC" id="3.2.1.65" evidence="9"/>
<dbReference type="GO" id="GO:0031219">
    <property type="term" value="F:levanase activity"/>
    <property type="evidence" value="ECO:0007669"/>
    <property type="project" value="UniProtKB-EC"/>
</dbReference>
<dbReference type="Gene3D" id="2.60.120.560">
    <property type="entry name" value="Exo-inulinase, domain 1"/>
    <property type="match status" value="1"/>
</dbReference>
<dbReference type="EMBL" id="CP042425">
    <property type="protein sequence ID" value="QEL17126.1"/>
    <property type="molecule type" value="Genomic_DNA"/>
</dbReference>
<evidence type="ECO:0000256" key="5">
    <source>
        <dbReference type="SAM" id="MobiDB-lite"/>
    </source>
</evidence>
<dbReference type="Gene3D" id="2.115.10.20">
    <property type="entry name" value="Glycosyl hydrolase domain, family 43"/>
    <property type="match status" value="1"/>
</dbReference>
<dbReference type="InterPro" id="IPR001362">
    <property type="entry name" value="Glyco_hydro_32"/>
</dbReference>
<feature type="domain" description="Glycosyl hydrolase family 32 C-terminal" evidence="8">
    <location>
        <begin position="563"/>
        <end position="614"/>
    </location>
</feature>
<dbReference type="InterPro" id="IPR013320">
    <property type="entry name" value="ConA-like_dom_sf"/>
</dbReference>
<dbReference type="GO" id="GO:0005737">
    <property type="term" value="C:cytoplasm"/>
    <property type="evidence" value="ECO:0007669"/>
    <property type="project" value="TreeGrafter"/>
</dbReference>
<keyword evidence="6" id="KW-0732">Signal</keyword>
<dbReference type="InterPro" id="IPR013189">
    <property type="entry name" value="Glyco_hydro_32_C"/>
</dbReference>
<evidence type="ECO:0000313" key="10">
    <source>
        <dbReference type="Proteomes" id="UP000324974"/>
    </source>
</evidence>
<dbReference type="PANTHER" id="PTHR42800">
    <property type="entry name" value="EXOINULINASE INUD (AFU_ORTHOLOGUE AFUA_5G00480)"/>
    <property type="match status" value="1"/>
</dbReference>
<dbReference type="CDD" id="cd18622">
    <property type="entry name" value="GH32_Inu-like"/>
    <property type="match status" value="1"/>
</dbReference>
<dbReference type="Proteomes" id="UP000324974">
    <property type="component" value="Chromosome"/>
</dbReference>
<dbReference type="SUPFAM" id="SSF49899">
    <property type="entry name" value="Concanavalin A-like lectins/glucanases"/>
    <property type="match status" value="1"/>
</dbReference>
<dbReference type="PANTHER" id="PTHR42800:SF1">
    <property type="entry name" value="EXOINULINASE INUD (AFU_ORTHOLOGUE AFUA_5G00480)"/>
    <property type="match status" value="1"/>
</dbReference>
<evidence type="ECO:0000259" key="8">
    <source>
        <dbReference type="Pfam" id="PF08244"/>
    </source>
</evidence>
<dbReference type="InterPro" id="IPR013148">
    <property type="entry name" value="Glyco_hydro_32_N"/>
</dbReference>
<dbReference type="GO" id="GO:0005987">
    <property type="term" value="P:sucrose catabolic process"/>
    <property type="evidence" value="ECO:0007669"/>
    <property type="project" value="TreeGrafter"/>
</dbReference>
<dbReference type="GO" id="GO:0004575">
    <property type="term" value="F:sucrose alpha-glucosidase activity"/>
    <property type="evidence" value="ECO:0007669"/>
    <property type="project" value="TreeGrafter"/>
</dbReference>
<evidence type="ECO:0000256" key="2">
    <source>
        <dbReference type="ARBA" id="ARBA00022801"/>
    </source>
</evidence>
<feature type="signal peptide" evidence="6">
    <location>
        <begin position="1"/>
        <end position="23"/>
    </location>
</feature>
<evidence type="ECO:0000256" key="6">
    <source>
        <dbReference type="SAM" id="SignalP"/>
    </source>
</evidence>
<feature type="region of interest" description="Disordered" evidence="5">
    <location>
        <begin position="72"/>
        <end position="91"/>
    </location>
</feature>
<comment type="similarity">
    <text evidence="1 4">Belongs to the glycosyl hydrolase 32 family.</text>
</comment>
<keyword evidence="2 4" id="KW-0378">Hydrolase</keyword>
<gene>
    <name evidence="9" type="ORF">PX52LOC_04107</name>
</gene>
<dbReference type="SMART" id="SM00640">
    <property type="entry name" value="Glyco_32"/>
    <property type="match status" value="1"/>
</dbReference>
<dbReference type="OrthoDB" id="9759709at2"/>
<dbReference type="AlphaFoldDB" id="A0A5C1AGL8"/>
<evidence type="ECO:0000256" key="3">
    <source>
        <dbReference type="ARBA" id="ARBA00023295"/>
    </source>
</evidence>
<reference evidence="10" key="1">
    <citation type="submission" date="2019-08" db="EMBL/GenBank/DDBJ databases">
        <title>Limnoglobus roseus gen. nov., sp. nov., a novel freshwater planctomycete with a giant genome from the family Gemmataceae.</title>
        <authorList>
            <person name="Kulichevskaya I.S."/>
            <person name="Naumoff D.G."/>
            <person name="Miroshnikov K."/>
            <person name="Ivanova A."/>
            <person name="Philippov D.A."/>
            <person name="Hakobyan A."/>
            <person name="Rijpstra I.C."/>
            <person name="Sinninghe Damste J.S."/>
            <person name="Liesack W."/>
            <person name="Dedysh S.N."/>
        </authorList>
    </citation>
    <scope>NUCLEOTIDE SEQUENCE [LARGE SCALE GENOMIC DNA]</scope>
    <source>
        <strain evidence="10">PX52</strain>
    </source>
</reference>
<evidence type="ECO:0000256" key="4">
    <source>
        <dbReference type="RuleBase" id="RU362110"/>
    </source>
</evidence>
<feature type="domain" description="Glycosyl hydrolase family 32 N-terminal" evidence="7">
    <location>
        <begin position="214"/>
        <end position="476"/>
    </location>
</feature>
<organism evidence="9 10">
    <name type="scientific">Limnoglobus roseus</name>
    <dbReference type="NCBI Taxonomy" id="2598579"/>
    <lineage>
        <taxon>Bacteria</taxon>
        <taxon>Pseudomonadati</taxon>
        <taxon>Planctomycetota</taxon>
        <taxon>Planctomycetia</taxon>
        <taxon>Gemmatales</taxon>
        <taxon>Gemmataceae</taxon>
        <taxon>Limnoglobus</taxon>
    </lineage>
</organism>
<dbReference type="SUPFAM" id="SSF75005">
    <property type="entry name" value="Arabinanase/levansucrase/invertase"/>
    <property type="match status" value="1"/>
</dbReference>
<evidence type="ECO:0000259" key="7">
    <source>
        <dbReference type="Pfam" id="PF00251"/>
    </source>
</evidence>
<evidence type="ECO:0000256" key="1">
    <source>
        <dbReference type="ARBA" id="ARBA00009902"/>
    </source>
</evidence>
<accession>A0A5C1AGL8</accession>
<dbReference type="Pfam" id="PF00251">
    <property type="entry name" value="Glyco_hydro_32N"/>
    <property type="match status" value="1"/>
</dbReference>
<proteinExistence type="inferred from homology"/>
<dbReference type="RefSeq" id="WP_149111772.1">
    <property type="nucleotide sequence ID" value="NZ_CP042425.1"/>
</dbReference>
<dbReference type="InterPro" id="IPR023296">
    <property type="entry name" value="Glyco_hydro_beta-prop_sf"/>
</dbReference>
<keyword evidence="10" id="KW-1185">Reference proteome</keyword>
<protein>
    <submittedName>
        <fullName evidence="9">GH32b + CBM38-retaining endo-levanase or other beta-fructosidase</fullName>
        <ecNumber evidence="9">3.2.1.65</ecNumber>
    </submittedName>
</protein>
<dbReference type="KEGG" id="lrs:PX52LOC_04107"/>
<name>A0A5C1AGL8_9BACT</name>
<dbReference type="Pfam" id="PF08244">
    <property type="entry name" value="Glyco_hydro_32C"/>
    <property type="match status" value="1"/>
</dbReference>